<name>A0AAV5L0N8_9ROSI</name>
<comment type="caution">
    <text evidence="1">The sequence shown here is derived from an EMBL/GenBank/DDBJ whole genome shotgun (WGS) entry which is preliminary data.</text>
</comment>
<accession>A0AAV5L0N8</accession>
<dbReference type="AlphaFoldDB" id="A0AAV5L0N8"/>
<evidence type="ECO:0000313" key="1">
    <source>
        <dbReference type="EMBL" id="GKV30680.1"/>
    </source>
</evidence>
<keyword evidence="2" id="KW-1185">Reference proteome</keyword>
<reference evidence="1 2" key="1">
    <citation type="journal article" date="2021" name="Commun. Biol.">
        <title>The genome of Shorea leprosula (Dipterocarpaceae) highlights the ecological relevance of drought in aseasonal tropical rainforests.</title>
        <authorList>
            <person name="Ng K.K.S."/>
            <person name="Kobayashi M.J."/>
            <person name="Fawcett J.A."/>
            <person name="Hatakeyama M."/>
            <person name="Paape T."/>
            <person name="Ng C.H."/>
            <person name="Ang C.C."/>
            <person name="Tnah L.H."/>
            <person name="Lee C.T."/>
            <person name="Nishiyama T."/>
            <person name="Sese J."/>
            <person name="O'Brien M.J."/>
            <person name="Copetti D."/>
            <person name="Mohd Noor M.I."/>
            <person name="Ong R.C."/>
            <person name="Putra M."/>
            <person name="Sireger I.Z."/>
            <person name="Indrioko S."/>
            <person name="Kosugi Y."/>
            <person name="Izuno A."/>
            <person name="Isagi Y."/>
            <person name="Lee S.L."/>
            <person name="Shimizu K.K."/>
        </authorList>
    </citation>
    <scope>NUCLEOTIDE SEQUENCE [LARGE SCALE GENOMIC DNA]</scope>
    <source>
        <strain evidence="1">214</strain>
    </source>
</reference>
<dbReference type="EMBL" id="BPVZ01000088">
    <property type="protein sequence ID" value="GKV30680.1"/>
    <property type="molecule type" value="Genomic_DNA"/>
</dbReference>
<dbReference type="Proteomes" id="UP001054252">
    <property type="component" value="Unassembled WGS sequence"/>
</dbReference>
<sequence length="34" mass="4198">MISSPISISLHTRQLQFWLLEKFYTWLEFSILRI</sequence>
<proteinExistence type="predicted"/>
<organism evidence="1 2">
    <name type="scientific">Rubroshorea leprosula</name>
    <dbReference type="NCBI Taxonomy" id="152421"/>
    <lineage>
        <taxon>Eukaryota</taxon>
        <taxon>Viridiplantae</taxon>
        <taxon>Streptophyta</taxon>
        <taxon>Embryophyta</taxon>
        <taxon>Tracheophyta</taxon>
        <taxon>Spermatophyta</taxon>
        <taxon>Magnoliopsida</taxon>
        <taxon>eudicotyledons</taxon>
        <taxon>Gunneridae</taxon>
        <taxon>Pentapetalae</taxon>
        <taxon>rosids</taxon>
        <taxon>malvids</taxon>
        <taxon>Malvales</taxon>
        <taxon>Dipterocarpaceae</taxon>
        <taxon>Rubroshorea</taxon>
    </lineage>
</organism>
<evidence type="ECO:0000313" key="2">
    <source>
        <dbReference type="Proteomes" id="UP001054252"/>
    </source>
</evidence>
<protein>
    <submittedName>
        <fullName evidence="1">Uncharacterized protein</fullName>
    </submittedName>
</protein>
<gene>
    <name evidence="1" type="ORF">SLEP1_g39466</name>
</gene>